<sequence>MAHLGPDCVSISHMAFWTMPPQLLTLGYCSYYNLLSSGAASADRPSYQSLVLAAANLSLEHPDDNPRTTARRHLTWESRYRPSMAGEPEAQVTGAHGARDWQQPNFSQGL</sequence>
<proteinExistence type="predicted"/>
<organism evidence="2 3">
    <name type="scientific">Pelobates cultripes</name>
    <name type="common">Western spadefoot toad</name>
    <dbReference type="NCBI Taxonomy" id="61616"/>
    <lineage>
        <taxon>Eukaryota</taxon>
        <taxon>Metazoa</taxon>
        <taxon>Chordata</taxon>
        <taxon>Craniata</taxon>
        <taxon>Vertebrata</taxon>
        <taxon>Euteleostomi</taxon>
        <taxon>Amphibia</taxon>
        <taxon>Batrachia</taxon>
        <taxon>Anura</taxon>
        <taxon>Pelobatoidea</taxon>
        <taxon>Pelobatidae</taxon>
        <taxon>Pelobates</taxon>
    </lineage>
</organism>
<dbReference type="Proteomes" id="UP001295444">
    <property type="component" value="Chromosome 05"/>
</dbReference>
<reference evidence="2" key="1">
    <citation type="submission" date="2022-03" db="EMBL/GenBank/DDBJ databases">
        <authorList>
            <person name="Alioto T."/>
            <person name="Alioto T."/>
            <person name="Gomez Garrido J."/>
        </authorList>
    </citation>
    <scope>NUCLEOTIDE SEQUENCE</scope>
</reference>
<name>A0AAD1W956_PELCU</name>
<accession>A0AAD1W956</accession>
<gene>
    <name evidence="2" type="ORF">PECUL_23A003059</name>
</gene>
<feature type="region of interest" description="Disordered" evidence="1">
    <location>
        <begin position="81"/>
        <end position="110"/>
    </location>
</feature>
<protein>
    <submittedName>
        <fullName evidence="2">Uncharacterized protein</fullName>
    </submittedName>
</protein>
<evidence type="ECO:0000313" key="2">
    <source>
        <dbReference type="EMBL" id="CAH2297146.1"/>
    </source>
</evidence>
<evidence type="ECO:0000256" key="1">
    <source>
        <dbReference type="SAM" id="MobiDB-lite"/>
    </source>
</evidence>
<dbReference type="EMBL" id="OW240916">
    <property type="protein sequence ID" value="CAH2297146.1"/>
    <property type="molecule type" value="Genomic_DNA"/>
</dbReference>
<keyword evidence="3" id="KW-1185">Reference proteome</keyword>
<evidence type="ECO:0000313" key="3">
    <source>
        <dbReference type="Proteomes" id="UP001295444"/>
    </source>
</evidence>
<dbReference type="AlphaFoldDB" id="A0AAD1W956"/>